<feature type="non-terminal residue" evidence="1">
    <location>
        <position position="1"/>
    </location>
</feature>
<gene>
    <name evidence="1" type="ORF">SPELUC_LOCUS10453</name>
</gene>
<proteinExistence type="predicted"/>
<evidence type="ECO:0000313" key="1">
    <source>
        <dbReference type="EMBL" id="CAG8686411.1"/>
    </source>
</evidence>
<organism evidence="1 2">
    <name type="scientific">Cetraspora pellucida</name>
    <dbReference type="NCBI Taxonomy" id="1433469"/>
    <lineage>
        <taxon>Eukaryota</taxon>
        <taxon>Fungi</taxon>
        <taxon>Fungi incertae sedis</taxon>
        <taxon>Mucoromycota</taxon>
        <taxon>Glomeromycotina</taxon>
        <taxon>Glomeromycetes</taxon>
        <taxon>Diversisporales</taxon>
        <taxon>Gigasporaceae</taxon>
        <taxon>Cetraspora</taxon>
    </lineage>
</organism>
<comment type="caution">
    <text evidence="1">The sequence shown here is derived from an EMBL/GenBank/DDBJ whole genome shotgun (WGS) entry which is preliminary data.</text>
</comment>
<dbReference type="EMBL" id="CAJVPW010019477">
    <property type="protein sequence ID" value="CAG8686411.1"/>
    <property type="molecule type" value="Genomic_DNA"/>
</dbReference>
<evidence type="ECO:0000313" key="2">
    <source>
        <dbReference type="Proteomes" id="UP000789366"/>
    </source>
</evidence>
<name>A0ACA9P2K0_9GLOM</name>
<keyword evidence="2" id="KW-1185">Reference proteome</keyword>
<dbReference type="Proteomes" id="UP000789366">
    <property type="component" value="Unassembled WGS sequence"/>
</dbReference>
<protein>
    <submittedName>
        <fullName evidence="1">17015_t:CDS:1</fullName>
    </submittedName>
</protein>
<accession>A0ACA9P2K0</accession>
<reference evidence="1" key="1">
    <citation type="submission" date="2021-06" db="EMBL/GenBank/DDBJ databases">
        <authorList>
            <person name="Kallberg Y."/>
            <person name="Tangrot J."/>
            <person name="Rosling A."/>
        </authorList>
    </citation>
    <scope>NUCLEOTIDE SEQUENCE</scope>
    <source>
        <strain evidence="1">28 12/20/2015</strain>
    </source>
</reference>
<sequence>MQSEIDSLRQCITELEARKAELEIENAKIPELRKKLAENTTNIVVKLEQKQLQNDNTPSNNSFNFNLVANYYDKPLEDKKIDTFLDEQASDTRYSIFEKIPKISKPMTEISAKNTDTNLLDSSIDNSLNKSLKAEESIPTESQIFVFSSSETSALSIPLSHASNSENKISENNKYLLETKSDYDDENGIEGKYKIRSYNLKYEQNEIEIEITA</sequence>